<dbReference type="AlphaFoldDB" id="A0A9D9NB04"/>
<proteinExistence type="predicted"/>
<comment type="caution">
    <text evidence="2">The sequence shown here is derived from an EMBL/GenBank/DDBJ whole genome shotgun (WGS) entry which is preliminary data.</text>
</comment>
<gene>
    <name evidence="2" type="ORF">IAB99_03915</name>
</gene>
<name>A0A9D9NB04_9BACT</name>
<reference evidence="2" key="2">
    <citation type="journal article" date="2021" name="PeerJ">
        <title>Extensive microbial diversity within the chicken gut microbiome revealed by metagenomics and culture.</title>
        <authorList>
            <person name="Gilroy R."/>
            <person name="Ravi A."/>
            <person name="Getino M."/>
            <person name="Pursley I."/>
            <person name="Horton D.L."/>
            <person name="Alikhan N.F."/>
            <person name="Baker D."/>
            <person name="Gharbi K."/>
            <person name="Hall N."/>
            <person name="Watson M."/>
            <person name="Adriaenssens E.M."/>
            <person name="Foster-Nyarko E."/>
            <person name="Jarju S."/>
            <person name="Secka A."/>
            <person name="Antonio M."/>
            <person name="Oren A."/>
            <person name="Chaudhuri R.R."/>
            <person name="La Ragione R."/>
            <person name="Hildebrand F."/>
            <person name="Pallen M.J."/>
        </authorList>
    </citation>
    <scope>NUCLEOTIDE SEQUENCE</scope>
    <source>
        <strain evidence="2">B1-15692</strain>
    </source>
</reference>
<dbReference type="EMBL" id="JADIMH010000019">
    <property type="protein sequence ID" value="MBO8466891.1"/>
    <property type="molecule type" value="Genomic_DNA"/>
</dbReference>
<keyword evidence="1" id="KW-0732">Signal</keyword>
<evidence type="ECO:0000256" key="1">
    <source>
        <dbReference type="SAM" id="SignalP"/>
    </source>
</evidence>
<dbReference type="Proteomes" id="UP000823660">
    <property type="component" value="Unassembled WGS sequence"/>
</dbReference>
<feature type="signal peptide" evidence="1">
    <location>
        <begin position="1"/>
        <end position="24"/>
    </location>
</feature>
<evidence type="ECO:0000313" key="2">
    <source>
        <dbReference type="EMBL" id="MBO8466891.1"/>
    </source>
</evidence>
<reference evidence="2" key="1">
    <citation type="submission" date="2020-10" db="EMBL/GenBank/DDBJ databases">
        <authorList>
            <person name="Gilroy R."/>
        </authorList>
    </citation>
    <scope>NUCLEOTIDE SEQUENCE</scope>
    <source>
        <strain evidence="2">B1-15692</strain>
    </source>
</reference>
<organism evidence="2 3">
    <name type="scientific">Candidatus Cryptobacteroides faecipullorum</name>
    <dbReference type="NCBI Taxonomy" id="2840764"/>
    <lineage>
        <taxon>Bacteria</taxon>
        <taxon>Pseudomonadati</taxon>
        <taxon>Bacteroidota</taxon>
        <taxon>Bacteroidia</taxon>
        <taxon>Bacteroidales</taxon>
        <taxon>Candidatus Cryptobacteroides</taxon>
    </lineage>
</organism>
<protein>
    <submittedName>
        <fullName evidence="2">Uncharacterized protein</fullName>
    </submittedName>
</protein>
<feature type="chain" id="PRO_5038889226" evidence="1">
    <location>
        <begin position="25"/>
        <end position="235"/>
    </location>
</feature>
<evidence type="ECO:0000313" key="3">
    <source>
        <dbReference type="Proteomes" id="UP000823660"/>
    </source>
</evidence>
<accession>A0A9D9NB04</accession>
<sequence length="235" mass="25513">MEYFKIMATVFCGLLLGLGTAVQAQERDSTSFADTSVLTVSERNSVIGNMMQPGLLIPEEDIAGYSREKISGMMQASVSPFFYSTVDIKPYYTVVYSFSGIMHEHYGTMPLTGSLHAFLGRRDIDWLNLYRYQSAYIAAGVQIAPWLEVNGGGTFGVSMLKDRKPVPVAGGMMSVVMRPSENTSMMLWGSYTDFNAFGPPTFNPVSAPRINIGASAKFKIGDATIGVGASFSTTP</sequence>